<dbReference type="InterPro" id="IPR045571">
    <property type="entry name" value="DUF5907"/>
</dbReference>
<protein>
    <submittedName>
        <fullName evidence="3">Uncharacterized protein</fullName>
    </submittedName>
</protein>
<feature type="compositionally biased region" description="Polar residues" evidence="1">
    <location>
        <begin position="270"/>
        <end position="280"/>
    </location>
</feature>
<accession>A0ABM7UYU0</accession>
<evidence type="ECO:0000313" key="3">
    <source>
        <dbReference type="EMBL" id="BDB52337.1"/>
    </source>
</evidence>
<dbReference type="EMBL" id="AP025183">
    <property type="protein sequence ID" value="BDB52337.1"/>
    <property type="molecule type" value="Genomic_DNA"/>
</dbReference>
<feature type="region of interest" description="Disordered" evidence="1">
    <location>
        <begin position="260"/>
        <end position="280"/>
    </location>
</feature>
<evidence type="ECO:0000256" key="1">
    <source>
        <dbReference type="SAM" id="MobiDB-lite"/>
    </source>
</evidence>
<dbReference type="RefSeq" id="WP_229331058.1">
    <property type="nucleotide sequence ID" value="NZ_AP025183.1"/>
</dbReference>
<sequence>MKKIIALFVFIVTSSVYAQNSGITYQAVIYNPSTEILPGNNNPNVVLAEKNICLRFSISDANSSVEYQEVQKVKTDEFGMVNLIVGDGDQVSGYAANFDAIIWNSNNKNLKVEIDTNGNCTNFIEISNQKFASVPFAFASKVAETVSGIVPIVNGGTGAATVAGAKTNLGLNNVDNTSDLNKPVSTATQTALDAKAPLASPGFTGIPTAPTAAAGTSTTQIATTAFVNAALATAGSPDATATQKGRIQLAGDLGGTADAPTVPGLANKENAANKSTDTSLGNSDILFPTQKAVKTYVDNQVSSGVVDATTSYKGKIQLAGDLSGTADRPTVPGLSTKEPIITTGTISEYFRGDKTWQTLDKTAVGLNNVDNTSDANKPVSSAVQTALNAKEDASNKSTDTLLGTSNLMFPTQNAVKTYVDNQIATSSTPEATSSVKGKIQLGGDLAGTGTTASAPKISAGAISAEKLADNAVTNAKLGEIVAIAKGGTGSNMNTTAGYVKQATTGANFTTVSSIPVTDVTGAVRSVNGVLPDNTTGNVSVLIGNVYTGSTITPTTGTTPVRSDIYIVSGQSGSTNDNGRTFIYDGSTWHEISTNIAALDNTFVKLSGSTMVGNLVFPAGKKIILNDAPSNATDAANKEYVDTKIGGSGTVNFVPKFSGTSPSKILANSSIFDDGTNVGIGTTTPTSKFETVGDMKARNSANTNSVVLNTGLPSVDFASSSRTFRLGSYTGSTYNSQIDGTAYLAGVSGITQLSLNTQGNQPITFATNDWIERMRIQHTTGNVGIGTNTPATRLQVNSSIATNTVNTEGIFRLQRPQNPGVKWENIAQFNLGSYAVTTGGSTNATSRLDLAMNDGDGVATNNVMTWQANGNVGIGTTAPISALSNTSSAIQGSNSTNAFTGGFTWSSPGTGFAGSFYSQPTNGNGLQVKVAGNTSSTNALEISSGATQTGSLTPLFNVLGNGNVGVGTTSPLTRLIVNDNTYIANIPSSSTNLMDNSTFRPLTRFQSSSGINNNAISHYLTTTAAATQAHNYSTGALLPYVLQPAGGNVGIGTTAPTAQLHTTGSVRLAGAGTPGVGRVLTSDANGNATWQYNTVNTRTADFQLAATDYGTVIVVNSTTTVAVTIPSTLPTGFYCQIIQQGAGQVNVQGSGVTVISALGTFSRTIGSSVGIMLTSSTSAYLSGDTAF</sequence>
<evidence type="ECO:0000313" key="4">
    <source>
        <dbReference type="Proteomes" id="UP001319865"/>
    </source>
</evidence>
<reference evidence="3 4" key="2">
    <citation type="journal article" date="2022" name="Microorganisms">
        <title>Complete Genome Sequences of Two Flavobacterium ammonificans Strains and a Flavobacterium ammoniigenes Strain of Ammonifying Bacterioplankton Isolated from Surface River Water.</title>
        <authorList>
            <person name="Suda W."/>
            <person name="Ogata Y."/>
            <person name="Shindo C."/>
            <person name="Watanabe K."/>
        </authorList>
    </citation>
    <scope>NUCLEOTIDE SEQUENCE [LARGE SCALE GENOMIC DNA]</scope>
    <source>
        <strain evidence="3 4">GENT11</strain>
    </source>
</reference>
<keyword evidence="2" id="KW-0732">Signal</keyword>
<reference evidence="3 4" key="1">
    <citation type="journal article" date="2022" name="Int. J. Syst. Evol. Microbiol.">
        <title>Flavobacterium ammonificans sp. nov. and Flavobacterium ammoniigenes sp. nov., ammonifying bacteria isolated from surface river water.</title>
        <authorList>
            <person name="Watanabe K."/>
            <person name="Kitamura T."/>
            <person name="Ogata Y."/>
            <person name="Shindo C."/>
            <person name="Suda W."/>
        </authorList>
    </citation>
    <scope>NUCLEOTIDE SEQUENCE [LARGE SCALE GENOMIC DNA]</scope>
    <source>
        <strain evidence="3 4">GENT11</strain>
    </source>
</reference>
<evidence type="ECO:0000256" key="2">
    <source>
        <dbReference type="SAM" id="SignalP"/>
    </source>
</evidence>
<feature type="chain" id="PRO_5047516884" evidence="2">
    <location>
        <begin position="19"/>
        <end position="1186"/>
    </location>
</feature>
<keyword evidence="4" id="KW-1185">Reference proteome</keyword>
<feature type="signal peptide" evidence="2">
    <location>
        <begin position="1"/>
        <end position="18"/>
    </location>
</feature>
<dbReference type="Pfam" id="PF19264">
    <property type="entry name" value="DUF5907"/>
    <property type="match status" value="3"/>
</dbReference>
<proteinExistence type="predicted"/>
<organism evidence="3 4">
    <name type="scientific">Flavobacterium ammonificans</name>
    <dbReference type="NCBI Taxonomy" id="1751056"/>
    <lineage>
        <taxon>Bacteria</taxon>
        <taxon>Pseudomonadati</taxon>
        <taxon>Bacteroidota</taxon>
        <taxon>Flavobacteriia</taxon>
        <taxon>Flavobacteriales</taxon>
        <taxon>Flavobacteriaceae</taxon>
        <taxon>Flavobacterium</taxon>
    </lineage>
</organism>
<gene>
    <name evidence="3" type="ORF">GENT11_06490</name>
</gene>
<dbReference type="Proteomes" id="UP001319865">
    <property type="component" value="Chromosome"/>
</dbReference>
<name>A0ABM7UYU0_9FLAO</name>